<dbReference type="Proteomes" id="UP001265259">
    <property type="component" value="Unassembled WGS sequence"/>
</dbReference>
<evidence type="ECO:0000256" key="1">
    <source>
        <dbReference type="SAM" id="Phobius"/>
    </source>
</evidence>
<dbReference type="EMBL" id="JAVRHL010000002">
    <property type="protein sequence ID" value="MDT0683124.1"/>
    <property type="molecule type" value="Genomic_DNA"/>
</dbReference>
<name>A0ABU3DHD8_9RHOB</name>
<feature type="transmembrane region" description="Helical" evidence="1">
    <location>
        <begin position="63"/>
        <end position="82"/>
    </location>
</feature>
<keyword evidence="1" id="KW-0812">Transmembrane</keyword>
<keyword evidence="1" id="KW-1133">Transmembrane helix</keyword>
<keyword evidence="3" id="KW-1185">Reference proteome</keyword>
<feature type="transmembrane region" description="Helical" evidence="1">
    <location>
        <begin position="20"/>
        <end position="51"/>
    </location>
</feature>
<organism evidence="2 3">
    <name type="scientific">Tropicimonas omnivorans</name>
    <dbReference type="NCBI Taxonomy" id="3075590"/>
    <lineage>
        <taxon>Bacteria</taxon>
        <taxon>Pseudomonadati</taxon>
        <taxon>Pseudomonadota</taxon>
        <taxon>Alphaproteobacteria</taxon>
        <taxon>Rhodobacterales</taxon>
        <taxon>Roseobacteraceae</taxon>
        <taxon>Tropicimonas</taxon>
    </lineage>
</organism>
<accession>A0ABU3DHD8</accession>
<comment type="caution">
    <text evidence="2">The sequence shown here is derived from an EMBL/GenBank/DDBJ whole genome shotgun (WGS) entry which is preliminary data.</text>
</comment>
<evidence type="ECO:0000313" key="3">
    <source>
        <dbReference type="Proteomes" id="UP001265259"/>
    </source>
</evidence>
<dbReference type="Pfam" id="PF08592">
    <property type="entry name" value="Anthrone_oxy"/>
    <property type="match status" value="1"/>
</dbReference>
<keyword evidence="1" id="KW-0472">Membrane</keyword>
<gene>
    <name evidence="2" type="ORF">RM543_10540</name>
</gene>
<reference evidence="2 3" key="1">
    <citation type="submission" date="2023-09" db="EMBL/GenBank/DDBJ databases">
        <authorList>
            <person name="Rey-Velasco X."/>
        </authorList>
    </citation>
    <scope>NUCLEOTIDE SEQUENCE [LARGE SCALE GENOMIC DNA]</scope>
    <source>
        <strain evidence="2 3">F158</strain>
    </source>
</reference>
<protein>
    <submittedName>
        <fullName evidence="2">DUF1772 domain-containing protein</fullName>
    </submittedName>
</protein>
<evidence type="ECO:0000313" key="2">
    <source>
        <dbReference type="EMBL" id="MDT0683124.1"/>
    </source>
</evidence>
<dbReference type="InterPro" id="IPR013901">
    <property type="entry name" value="Anthrone_oxy"/>
</dbReference>
<proteinExistence type="predicted"/>
<sequence length="130" mass="13458">MLCIAIAFGGYWTSLPPDDFLAWFAANSGLIARTIPVVAGPALLGLVGSLWLARRERGVRGTWAIAAAAMVGLALVTGLYHLPANAALANGEIPSEAVSATLRTWLTLHALRIALGLAASAFALGAARHE</sequence>
<dbReference type="RefSeq" id="WP_311691300.1">
    <property type="nucleotide sequence ID" value="NZ_JAVRHL010000002.1"/>
</dbReference>
<feature type="transmembrane region" description="Helical" evidence="1">
    <location>
        <begin position="102"/>
        <end position="127"/>
    </location>
</feature>